<gene>
    <name evidence="4" type="ORF">I302_106959</name>
</gene>
<reference evidence="4" key="2">
    <citation type="submission" date="2024-02" db="EMBL/GenBank/DDBJ databases">
        <title>Comparative genomics of Cryptococcus and Kwoniella reveals pathogenesis evolution and contrasting modes of karyotype evolution via chromosome fusion or intercentromeric recombination.</title>
        <authorList>
            <person name="Coelho M.A."/>
            <person name="David-Palma M."/>
            <person name="Shea T."/>
            <person name="Bowers K."/>
            <person name="McGinley-Smith S."/>
            <person name="Mohammad A.W."/>
            <person name="Gnirke A."/>
            <person name="Yurkov A.M."/>
            <person name="Nowrousian M."/>
            <person name="Sun S."/>
            <person name="Cuomo C.A."/>
            <person name="Heitman J."/>
        </authorList>
    </citation>
    <scope>NUCLEOTIDE SEQUENCE</scope>
    <source>
        <strain evidence="4">CBS 10118</strain>
    </source>
</reference>
<dbReference type="EMBL" id="CP144545">
    <property type="protein sequence ID" value="WVW84923.1"/>
    <property type="molecule type" value="Genomic_DNA"/>
</dbReference>
<feature type="compositionally biased region" description="Polar residues" evidence="2">
    <location>
        <begin position="11"/>
        <end position="24"/>
    </location>
</feature>
<accession>A0AAJ8M9M6</accession>
<dbReference type="RefSeq" id="XP_065726443.1">
    <property type="nucleotide sequence ID" value="XM_065870371.1"/>
</dbReference>
<dbReference type="PROSITE" id="PS50217">
    <property type="entry name" value="BZIP"/>
    <property type="match status" value="1"/>
</dbReference>
<evidence type="ECO:0000313" key="4">
    <source>
        <dbReference type="EMBL" id="WVW84923.1"/>
    </source>
</evidence>
<evidence type="ECO:0000256" key="1">
    <source>
        <dbReference type="SAM" id="Coils"/>
    </source>
</evidence>
<protein>
    <recommendedName>
        <fullName evidence="3">BZIP domain-containing protein</fullName>
    </recommendedName>
</protein>
<dbReference type="GeneID" id="30210177"/>
<sequence>MPNAMFDPRSPTRQSPSAINRRATSPSSSHSSSISRHSPQQSEPLSPDAAYSSAHQYVTNPPAPGGTSSVRRREANRLAAQRFRSRKKGYQDSLEERIRVLESEKEVLVRQVDEGLSRSGHPSSSSLQPRSSHLRQGQADGDGVDGHHWSSKGQSSSSHRSASPERREPPLDAEVRIASLESANRRLQDDVRNLIEENDQLRDELQRWRSWHVEHDRSRRMDMADGHHPRRAHRKGLVDGDSNDRSRRNDMMDGDHVDGSQHGDRVDGHTPHAHHAHLDGNFPRPNLPSLDRSLAYPSSSSSSSFGSTSQGSRSDSFPRSNHPDGSALQLAPLRLPPIRSAPILLQDFRSPSHEHRPHLDGNR</sequence>
<reference evidence="4" key="1">
    <citation type="submission" date="2013-07" db="EMBL/GenBank/DDBJ databases">
        <authorList>
            <consortium name="The Broad Institute Genome Sequencing Platform"/>
            <person name="Cuomo C."/>
            <person name="Litvintseva A."/>
            <person name="Chen Y."/>
            <person name="Heitman J."/>
            <person name="Sun S."/>
            <person name="Springer D."/>
            <person name="Dromer F."/>
            <person name="Young S.K."/>
            <person name="Zeng Q."/>
            <person name="Gargeya S."/>
            <person name="Fitzgerald M."/>
            <person name="Abouelleil A."/>
            <person name="Alvarado L."/>
            <person name="Berlin A.M."/>
            <person name="Chapman S.B."/>
            <person name="Dewar J."/>
            <person name="Goldberg J."/>
            <person name="Griggs A."/>
            <person name="Gujja S."/>
            <person name="Hansen M."/>
            <person name="Howarth C."/>
            <person name="Imamovic A."/>
            <person name="Larimer J."/>
            <person name="McCowan C."/>
            <person name="Murphy C."/>
            <person name="Pearson M."/>
            <person name="Priest M."/>
            <person name="Roberts A."/>
            <person name="Saif S."/>
            <person name="Shea T."/>
            <person name="Sykes S."/>
            <person name="Wortman J."/>
            <person name="Nusbaum C."/>
            <person name="Birren B."/>
        </authorList>
    </citation>
    <scope>NUCLEOTIDE SEQUENCE</scope>
    <source>
        <strain evidence="4">CBS 10118</strain>
    </source>
</reference>
<feature type="compositionally biased region" description="Basic and acidic residues" evidence="2">
    <location>
        <begin position="236"/>
        <end position="270"/>
    </location>
</feature>
<keyword evidence="5" id="KW-1185">Reference proteome</keyword>
<name>A0AAJ8M9M6_9TREE</name>
<evidence type="ECO:0000259" key="3">
    <source>
        <dbReference type="PROSITE" id="PS50217"/>
    </source>
</evidence>
<feature type="compositionally biased region" description="Basic and acidic residues" evidence="2">
    <location>
        <begin position="162"/>
        <end position="172"/>
    </location>
</feature>
<feature type="region of interest" description="Disordered" evidence="2">
    <location>
        <begin position="1"/>
        <end position="172"/>
    </location>
</feature>
<feature type="compositionally biased region" description="Low complexity" evidence="2">
    <location>
        <begin position="117"/>
        <end position="136"/>
    </location>
</feature>
<feature type="coiled-coil region" evidence="1">
    <location>
        <begin position="177"/>
        <end position="211"/>
    </location>
</feature>
<feature type="domain" description="BZIP" evidence="3">
    <location>
        <begin position="71"/>
        <end position="114"/>
    </location>
</feature>
<dbReference type="SUPFAM" id="SSF57959">
    <property type="entry name" value="Leucine zipper domain"/>
    <property type="match status" value="1"/>
</dbReference>
<proteinExistence type="predicted"/>
<dbReference type="Pfam" id="PF00170">
    <property type="entry name" value="bZIP_1"/>
    <property type="match status" value="1"/>
</dbReference>
<feature type="compositionally biased region" description="Low complexity" evidence="2">
    <location>
        <begin position="151"/>
        <end position="161"/>
    </location>
</feature>
<dbReference type="Gene3D" id="1.20.5.170">
    <property type="match status" value="1"/>
</dbReference>
<dbReference type="AlphaFoldDB" id="A0AAJ8M9M6"/>
<feature type="compositionally biased region" description="Low complexity" evidence="2">
    <location>
        <begin position="25"/>
        <end position="42"/>
    </location>
</feature>
<feature type="region of interest" description="Disordered" evidence="2">
    <location>
        <begin position="220"/>
        <end position="363"/>
    </location>
</feature>
<feature type="compositionally biased region" description="Basic and acidic residues" evidence="2">
    <location>
        <begin position="94"/>
        <end position="116"/>
    </location>
</feature>
<dbReference type="SMART" id="SM00338">
    <property type="entry name" value="BRLZ"/>
    <property type="match status" value="1"/>
</dbReference>
<feature type="compositionally biased region" description="Basic and acidic residues" evidence="2">
    <location>
        <begin position="350"/>
        <end position="363"/>
    </location>
</feature>
<dbReference type="KEGG" id="kbi:30210177"/>
<evidence type="ECO:0000256" key="2">
    <source>
        <dbReference type="SAM" id="MobiDB-lite"/>
    </source>
</evidence>
<organism evidence="4 5">
    <name type="scientific">Kwoniella bestiolae CBS 10118</name>
    <dbReference type="NCBI Taxonomy" id="1296100"/>
    <lineage>
        <taxon>Eukaryota</taxon>
        <taxon>Fungi</taxon>
        <taxon>Dikarya</taxon>
        <taxon>Basidiomycota</taxon>
        <taxon>Agaricomycotina</taxon>
        <taxon>Tremellomycetes</taxon>
        <taxon>Tremellales</taxon>
        <taxon>Cryptococcaceae</taxon>
        <taxon>Kwoniella</taxon>
    </lineage>
</organism>
<dbReference type="Proteomes" id="UP000092730">
    <property type="component" value="Chromosome 5"/>
</dbReference>
<feature type="compositionally biased region" description="Low complexity" evidence="2">
    <location>
        <begin position="289"/>
        <end position="317"/>
    </location>
</feature>
<dbReference type="InterPro" id="IPR004827">
    <property type="entry name" value="bZIP"/>
</dbReference>
<dbReference type="InterPro" id="IPR046347">
    <property type="entry name" value="bZIP_sf"/>
</dbReference>
<evidence type="ECO:0000313" key="5">
    <source>
        <dbReference type="Proteomes" id="UP000092730"/>
    </source>
</evidence>
<keyword evidence="1" id="KW-0175">Coiled coil</keyword>
<dbReference type="GO" id="GO:0003700">
    <property type="term" value="F:DNA-binding transcription factor activity"/>
    <property type="evidence" value="ECO:0007669"/>
    <property type="project" value="InterPro"/>
</dbReference>